<dbReference type="PANTHER" id="PTHR43364:SF4">
    <property type="entry name" value="NAD(P)-LINKED OXIDOREDUCTASE SUPERFAMILY PROTEIN"/>
    <property type="match status" value="1"/>
</dbReference>
<evidence type="ECO:0000259" key="2">
    <source>
        <dbReference type="Pfam" id="PF00248"/>
    </source>
</evidence>
<dbReference type="Pfam" id="PF00248">
    <property type="entry name" value="Aldo_ket_red"/>
    <property type="match status" value="1"/>
</dbReference>
<keyword evidence="4" id="KW-1185">Reference proteome</keyword>
<feature type="domain" description="NADP-dependent oxidoreductase" evidence="2">
    <location>
        <begin position="21"/>
        <end position="205"/>
    </location>
</feature>
<proteinExistence type="predicted"/>
<dbReference type="EMBL" id="JAFJYH010000530">
    <property type="protein sequence ID" value="KAG4411064.1"/>
    <property type="molecule type" value="Genomic_DNA"/>
</dbReference>
<sequence length="254" mass="28064">MTTTKSPPSLILGLGLVSKDLANVERQREIVTTGRELNIKFLDTSRVYGGGASEEFIGNEGLASEFNIVTKARMGLIPGGASKKGILQSWKESEEALKAKKVKYYLLHVPDETTPIGETMEGIQALYLAGHFEQFGLSNFTPAQVQECYDYMSTHSYILPTVYQSIFSLSARLNQTTLFPLLRKLNISIQAYSCLGSGFLVRTPAQIRAGEGNFSRETVLGKILQRMYGGERYLGFLERYNGLVEEVGLTRAGV</sequence>
<evidence type="ECO:0000256" key="1">
    <source>
        <dbReference type="ARBA" id="ARBA00023002"/>
    </source>
</evidence>
<gene>
    <name evidence="3" type="ORF">IFR04_015808</name>
</gene>
<dbReference type="PANTHER" id="PTHR43364">
    <property type="entry name" value="NADH-SPECIFIC METHYLGLYOXAL REDUCTASE-RELATED"/>
    <property type="match status" value="1"/>
</dbReference>
<dbReference type="InterPro" id="IPR050523">
    <property type="entry name" value="AKR_Detox_Biosynth"/>
</dbReference>
<dbReference type="InterPro" id="IPR036812">
    <property type="entry name" value="NAD(P)_OxRdtase_dom_sf"/>
</dbReference>
<dbReference type="Gene3D" id="3.20.20.100">
    <property type="entry name" value="NADP-dependent oxidoreductase domain"/>
    <property type="match status" value="1"/>
</dbReference>
<dbReference type="InterPro" id="IPR023210">
    <property type="entry name" value="NADP_OxRdtase_dom"/>
</dbReference>
<organism evidence="3 4">
    <name type="scientific">Cadophora malorum</name>
    <dbReference type="NCBI Taxonomy" id="108018"/>
    <lineage>
        <taxon>Eukaryota</taxon>
        <taxon>Fungi</taxon>
        <taxon>Dikarya</taxon>
        <taxon>Ascomycota</taxon>
        <taxon>Pezizomycotina</taxon>
        <taxon>Leotiomycetes</taxon>
        <taxon>Helotiales</taxon>
        <taxon>Ploettnerulaceae</taxon>
        <taxon>Cadophora</taxon>
    </lineage>
</organism>
<evidence type="ECO:0000313" key="3">
    <source>
        <dbReference type="EMBL" id="KAG4411064.1"/>
    </source>
</evidence>
<comment type="caution">
    <text evidence="3">The sequence shown here is derived from an EMBL/GenBank/DDBJ whole genome shotgun (WGS) entry which is preliminary data.</text>
</comment>
<dbReference type="GO" id="GO:0005829">
    <property type="term" value="C:cytosol"/>
    <property type="evidence" value="ECO:0007669"/>
    <property type="project" value="TreeGrafter"/>
</dbReference>
<dbReference type="GO" id="GO:0016491">
    <property type="term" value="F:oxidoreductase activity"/>
    <property type="evidence" value="ECO:0007669"/>
    <property type="project" value="UniProtKB-KW"/>
</dbReference>
<feature type="non-terminal residue" evidence="3">
    <location>
        <position position="254"/>
    </location>
</feature>
<reference evidence="3" key="1">
    <citation type="submission" date="2021-02" db="EMBL/GenBank/DDBJ databases">
        <title>Genome sequence Cadophora malorum strain M34.</title>
        <authorList>
            <person name="Stefanovic E."/>
            <person name="Vu D."/>
            <person name="Scully C."/>
            <person name="Dijksterhuis J."/>
            <person name="Roader J."/>
            <person name="Houbraken J."/>
        </authorList>
    </citation>
    <scope>NUCLEOTIDE SEQUENCE</scope>
    <source>
        <strain evidence="3">M34</strain>
    </source>
</reference>
<dbReference type="AlphaFoldDB" id="A0A8H7SX14"/>
<dbReference type="OrthoDB" id="48988at2759"/>
<dbReference type="SUPFAM" id="SSF51430">
    <property type="entry name" value="NAD(P)-linked oxidoreductase"/>
    <property type="match status" value="1"/>
</dbReference>
<keyword evidence="1" id="KW-0560">Oxidoreductase</keyword>
<accession>A0A8H7SX14</accession>
<name>A0A8H7SX14_9HELO</name>
<protein>
    <recommendedName>
        <fullName evidence="2">NADP-dependent oxidoreductase domain-containing protein</fullName>
    </recommendedName>
</protein>
<dbReference type="Proteomes" id="UP000664132">
    <property type="component" value="Unassembled WGS sequence"/>
</dbReference>
<evidence type="ECO:0000313" key="4">
    <source>
        <dbReference type="Proteomes" id="UP000664132"/>
    </source>
</evidence>